<organism evidence="1 2">
    <name type="scientific">Symbiodinium microadriaticum</name>
    <name type="common">Dinoflagellate</name>
    <name type="synonym">Zooxanthella microadriatica</name>
    <dbReference type="NCBI Taxonomy" id="2951"/>
    <lineage>
        <taxon>Eukaryota</taxon>
        <taxon>Sar</taxon>
        <taxon>Alveolata</taxon>
        <taxon>Dinophyceae</taxon>
        <taxon>Suessiales</taxon>
        <taxon>Symbiodiniaceae</taxon>
        <taxon>Symbiodinium</taxon>
    </lineage>
</organism>
<evidence type="ECO:0000313" key="2">
    <source>
        <dbReference type="Proteomes" id="UP000186817"/>
    </source>
</evidence>
<dbReference type="EMBL" id="LSRX01000122">
    <property type="protein sequence ID" value="OLQ08218.1"/>
    <property type="molecule type" value="Genomic_DNA"/>
</dbReference>
<name>A0A1Q9ELF4_SYMMI</name>
<gene>
    <name evidence="1" type="ORF">AK812_SmicGene8289</name>
</gene>
<proteinExistence type="predicted"/>
<protein>
    <submittedName>
        <fullName evidence="1">Uncharacterized protein</fullName>
    </submittedName>
</protein>
<reference evidence="1 2" key="1">
    <citation type="submission" date="2016-02" db="EMBL/GenBank/DDBJ databases">
        <title>Genome analysis of coral dinoflagellate symbionts highlights evolutionary adaptations to a symbiotic lifestyle.</title>
        <authorList>
            <person name="Aranda M."/>
            <person name="Li Y."/>
            <person name="Liew Y.J."/>
            <person name="Baumgarten S."/>
            <person name="Simakov O."/>
            <person name="Wilson M."/>
            <person name="Piel J."/>
            <person name="Ashoor H."/>
            <person name="Bougouffa S."/>
            <person name="Bajic V.B."/>
            <person name="Ryu T."/>
            <person name="Ravasi T."/>
            <person name="Bayer T."/>
            <person name="Micklem G."/>
            <person name="Kim H."/>
            <person name="Bhak J."/>
            <person name="Lajeunesse T.C."/>
            <person name="Voolstra C.R."/>
        </authorList>
    </citation>
    <scope>NUCLEOTIDE SEQUENCE [LARGE SCALE GENOMIC DNA]</scope>
    <source>
        <strain evidence="1 2">CCMP2467</strain>
    </source>
</reference>
<dbReference type="Proteomes" id="UP000186817">
    <property type="component" value="Unassembled WGS sequence"/>
</dbReference>
<comment type="caution">
    <text evidence="1">The sequence shown here is derived from an EMBL/GenBank/DDBJ whole genome shotgun (WGS) entry which is preliminary data.</text>
</comment>
<dbReference type="AlphaFoldDB" id="A0A1Q9ELF4"/>
<evidence type="ECO:0000313" key="1">
    <source>
        <dbReference type="EMBL" id="OLQ08218.1"/>
    </source>
</evidence>
<dbReference type="OrthoDB" id="437599at2759"/>
<sequence length="187" mass="21323">MLVPFSSNTSRTNGPAMLNNSHFERASLQAATVRTPTPCTKEWCVFKDEAVYINNCQWGLHGPIEVFSRRCIAMYIAGLPICQNLLFHAWGEDIFIDQCMMELGLTRVNEFDVMSEIACGDQPAPCGQTDTTFHPFKNVEKWFACWNFANKYGHGPEDRLAHIVVEQAEILEQLKKKDPEEFEDESK</sequence>
<accession>A0A1Q9ELF4</accession>
<keyword evidence="2" id="KW-1185">Reference proteome</keyword>